<dbReference type="OrthoDB" id="9786950at2"/>
<accession>A0A0D6MPK8</accession>
<dbReference type="GO" id="GO:0005886">
    <property type="term" value="C:plasma membrane"/>
    <property type="evidence" value="ECO:0007669"/>
    <property type="project" value="TreeGrafter"/>
</dbReference>
<dbReference type="EMBL" id="BALE01000051">
    <property type="protein sequence ID" value="GAN55637.1"/>
    <property type="molecule type" value="Genomic_DNA"/>
</dbReference>
<dbReference type="GO" id="GO:0005524">
    <property type="term" value="F:ATP binding"/>
    <property type="evidence" value="ECO:0007669"/>
    <property type="project" value="UniProtKB-KW"/>
</dbReference>
<evidence type="ECO:0000256" key="5">
    <source>
        <dbReference type="ARBA" id="ARBA00038388"/>
    </source>
</evidence>
<dbReference type="GO" id="GO:0098796">
    <property type="term" value="C:membrane protein complex"/>
    <property type="evidence" value="ECO:0007669"/>
    <property type="project" value="UniProtKB-ARBA"/>
</dbReference>
<dbReference type="InterPro" id="IPR003593">
    <property type="entry name" value="AAA+_ATPase"/>
</dbReference>
<keyword evidence="1" id="KW-0813">Transport</keyword>
<feature type="domain" description="ABC transporter" evidence="6">
    <location>
        <begin position="25"/>
        <end position="249"/>
    </location>
</feature>
<keyword evidence="3" id="KW-0547">Nucleotide-binding</keyword>
<protein>
    <submittedName>
        <fullName evidence="7">ABC transporter ATP-binding protein</fullName>
    </submittedName>
</protein>
<dbReference type="InterPro" id="IPR017911">
    <property type="entry name" value="MacB-like_ATP-bd"/>
</dbReference>
<proteinExistence type="inferred from homology"/>
<dbReference type="InterPro" id="IPR017871">
    <property type="entry name" value="ABC_transporter-like_CS"/>
</dbReference>
<dbReference type="FunFam" id="3.40.50.300:FF:000032">
    <property type="entry name" value="Export ABC transporter ATP-binding protein"/>
    <property type="match status" value="1"/>
</dbReference>
<dbReference type="InterPro" id="IPR015854">
    <property type="entry name" value="ABC_transpr_LolD-like"/>
</dbReference>
<keyword evidence="2" id="KW-0997">Cell inner membrane</keyword>
<dbReference type="SMART" id="SM00382">
    <property type="entry name" value="AAA"/>
    <property type="match status" value="1"/>
</dbReference>
<evidence type="ECO:0000256" key="4">
    <source>
        <dbReference type="ARBA" id="ARBA00022840"/>
    </source>
</evidence>
<gene>
    <name evidence="7" type="ORF">Tasa_051_042</name>
</gene>
<dbReference type="AlphaFoldDB" id="A0A0D6MPK8"/>
<sequence>MDSVISSREIGGRAEEGAGRDTPVIQADDVWLSVPKRGGSGNATLDILSGVSLDVGRGEAIGIVGPSGSGKTSLMMLLGGLERPTRGRIMVAGRDIGALSENDRALFRRDACGIVFQSFHLIASMSALDNVLVPLELAGATDATDRAMAALDAVGLAARASHRPAELSGGEQQRVALARAMVGEPSVLLADEPTGNLDPETGAQIMDLMFALRARAGTTLVLVTHDPALAARCDRSVRMQAGRIVDTAA</sequence>
<dbReference type="PANTHER" id="PTHR24220:SF659">
    <property type="entry name" value="TRANSPORTER, PUTATIVE-RELATED"/>
    <property type="match status" value="1"/>
</dbReference>
<evidence type="ECO:0000256" key="2">
    <source>
        <dbReference type="ARBA" id="ARBA00022519"/>
    </source>
</evidence>
<dbReference type="CDD" id="cd03255">
    <property type="entry name" value="ABC_MJ0796_LolCDE_FtsE"/>
    <property type="match status" value="1"/>
</dbReference>
<evidence type="ECO:0000259" key="6">
    <source>
        <dbReference type="PROSITE" id="PS50893"/>
    </source>
</evidence>
<dbReference type="InterPro" id="IPR027417">
    <property type="entry name" value="P-loop_NTPase"/>
</dbReference>
<name>A0A0D6MPK8_9PROT</name>
<keyword evidence="2" id="KW-0472">Membrane</keyword>
<dbReference type="SUPFAM" id="SSF52540">
    <property type="entry name" value="P-loop containing nucleoside triphosphate hydrolases"/>
    <property type="match status" value="1"/>
</dbReference>
<dbReference type="Proteomes" id="UP000032679">
    <property type="component" value="Unassembled WGS sequence"/>
</dbReference>
<dbReference type="STRING" id="1231623.Tasa_051_042"/>
<dbReference type="Gene3D" id="3.40.50.300">
    <property type="entry name" value="P-loop containing nucleotide triphosphate hydrolases"/>
    <property type="match status" value="1"/>
</dbReference>
<evidence type="ECO:0000313" key="8">
    <source>
        <dbReference type="Proteomes" id="UP000032679"/>
    </source>
</evidence>
<dbReference type="PANTHER" id="PTHR24220">
    <property type="entry name" value="IMPORT ATP-BINDING PROTEIN"/>
    <property type="match status" value="1"/>
</dbReference>
<comment type="similarity">
    <text evidence="5">Belongs to the ABC transporter superfamily. Macrolide exporter (TC 3.A.1.122) family.</text>
</comment>
<organism evidence="7 8">
    <name type="scientific">Tanticharoenia sakaeratensis NBRC 103193</name>
    <dbReference type="NCBI Taxonomy" id="1231623"/>
    <lineage>
        <taxon>Bacteria</taxon>
        <taxon>Pseudomonadati</taxon>
        <taxon>Pseudomonadota</taxon>
        <taxon>Alphaproteobacteria</taxon>
        <taxon>Acetobacterales</taxon>
        <taxon>Acetobacteraceae</taxon>
        <taxon>Tanticharoenia</taxon>
    </lineage>
</organism>
<dbReference type="GO" id="GO:0022857">
    <property type="term" value="F:transmembrane transporter activity"/>
    <property type="evidence" value="ECO:0007669"/>
    <property type="project" value="TreeGrafter"/>
</dbReference>
<evidence type="ECO:0000256" key="3">
    <source>
        <dbReference type="ARBA" id="ARBA00022741"/>
    </source>
</evidence>
<dbReference type="RefSeq" id="WP_084712381.1">
    <property type="nucleotide sequence ID" value="NZ_BALE01000051.1"/>
</dbReference>
<dbReference type="InterPro" id="IPR003439">
    <property type="entry name" value="ABC_transporter-like_ATP-bd"/>
</dbReference>
<reference evidence="7 8" key="1">
    <citation type="submission" date="2012-10" db="EMBL/GenBank/DDBJ databases">
        <title>Genome sequencing of Tanticharoenia sakaeratensis NBRC 103193.</title>
        <authorList>
            <person name="Azuma Y."/>
            <person name="Hadano H."/>
            <person name="Hirakawa H."/>
            <person name="Matsushita K."/>
        </authorList>
    </citation>
    <scope>NUCLEOTIDE SEQUENCE [LARGE SCALE GENOMIC DNA]</scope>
    <source>
        <strain evidence="7 8">NBRC 103193</strain>
    </source>
</reference>
<dbReference type="Pfam" id="PF00005">
    <property type="entry name" value="ABC_tran"/>
    <property type="match status" value="1"/>
</dbReference>
<comment type="caution">
    <text evidence="7">The sequence shown here is derived from an EMBL/GenBank/DDBJ whole genome shotgun (WGS) entry which is preliminary data.</text>
</comment>
<evidence type="ECO:0000256" key="1">
    <source>
        <dbReference type="ARBA" id="ARBA00022448"/>
    </source>
</evidence>
<dbReference type="GO" id="GO:0016887">
    <property type="term" value="F:ATP hydrolysis activity"/>
    <property type="evidence" value="ECO:0007669"/>
    <property type="project" value="InterPro"/>
</dbReference>
<keyword evidence="2" id="KW-1003">Cell membrane</keyword>
<keyword evidence="8" id="KW-1185">Reference proteome</keyword>
<dbReference type="PROSITE" id="PS00211">
    <property type="entry name" value="ABC_TRANSPORTER_1"/>
    <property type="match status" value="1"/>
</dbReference>
<evidence type="ECO:0000313" key="7">
    <source>
        <dbReference type="EMBL" id="GAN55637.1"/>
    </source>
</evidence>
<dbReference type="PROSITE" id="PS50893">
    <property type="entry name" value="ABC_TRANSPORTER_2"/>
    <property type="match status" value="1"/>
</dbReference>
<keyword evidence="4 7" id="KW-0067">ATP-binding</keyword>